<proteinExistence type="predicted"/>
<dbReference type="SUPFAM" id="SSF52540">
    <property type="entry name" value="P-loop containing nucleoside triphosphate hydrolases"/>
    <property type="match status" value="1"/>
</dbReference>
<keyword evidence="2" id="KW-1185">Reference proteome</keyword>
<gene>
    <name evidence="1" type="ORF">HNR42_003341</name>
</gene>
<dbReference type="RefSeq" id="WP_183988618.1">
    <property type="nucleotide sequence ID" value="NZ_JACHHG010000016.1"/>
</dbReference>
<evidence type="ECO:0000313" key="2">
    <source>
        <dbReference type="Proteomes" id="UP000569951"/>
    </source>
</evidence>
<name>A0A841I232_9DEIO</name>
<dbReference type="InterPro" id="IPR027417">
    <property type="entry name" value="P-loop_NTPase"/>
</dbReference>
<reference evidence="1 2" key="1">
    <citation type="submission" date="2020-08" db="EMBL/GenBank/DDBJ databases">
        <title>Genomic Encyclopedia of Type Strains, Phase IV (KMG-IV): sequencing the most valuable type-strain genomes for metagenomic binning, comparative biology and taxonomic classification.</title>
        <authorList>
            <person name="Goeker M."/>
        </authorList>
    </citation>
    <scope>NUCLEOTIDE SEQUENCE [LARGE SCALE GENOMIC DNA]</scope>
    <source>
        <strain evidence="1 2">DSM 21458</strain>
    </source>
</reference>
<comment type="caution">
    <text evidence="1">The sequence shown here is derived from an EMBL/GenBank/DDBJ whole genome shotgun (WGS) entry which is preliminary data.</text>
</comment>
<dbReference type="Proteomes" id="UP000569951">
    <property type="component" value="Unassembled WGS sequence"/>
</dbReference>
<protein>
    <submittedName>
        <fullName evidence="1">Uncharacterized protein</fullName>
    </submittedName>
</protein>
<sequence length="678" mass="76706">MELTRLRSAGLNLFQPGQRLLYLDPLDTDFTSWETAAQSDLRGERLQSWLSTLRGLPLSGLEDLGSPDFQEWLQQQRWHLEERIAYTAQQVITRLRRSDHLQEAEMVEYRLRSIGLESSPELPQAELPLELHFERPELAEVSEQVLALASKRPHVLLLSGPPGSGKHYELQRLIERGSFMAVEGSSSSLRLTLARVVQVLLPQVLDDIARALRQTLLYPQRLEEDATRVAYALAESRRPLLLYFDAAHEAEPELAQFLLLALSGRSPLLVVLLARSDLPRGPLLRNLWQGLQPYQRHEVVLGEISLTSLTRTLMETQPDLSPAQRGRLAEQLLLLSEGNPYYLRLLLARGEPNPRLPSELRDRWLSESERWPLAERRALARLSLIHGGFDEHLATGLVGDEARTVLDFAFEHRIIREYKTLVTVSWPDLTEWPADPPAPGRYVFSNEPLRITLAGQVPAPERYAVHKRLTDLLADRDPVRAAYYAASTGQEQRAAELRERSLCPVSELWVPPLDPPVGIPEWTPAVSALGSFLDYRLSLEGGRLRIRRRGLYGPAETLRLRFTLPPGEDGPLRLIWRLDFFHTSPEFGDVESRPLAVSFDDEEPRGLLSAARLRSSEWVSEHWMRHELRPLRGGRPHKVELSLRCLDISICIAGLSWGTANLLLPAAAGTVAPRFLPG</sequence>
<accession>A0A841I232</accession>
<organism evidence="1 2">
    <name type="scientific">Deinobacterium chartae</name>
    <dbReference type="NCBI Taxonomy" id="521158"/>
    <lineage>
        <taxon>Bacteria</taxon>
        <taxon>Thermotogati</taxon>
        <taxon>Deinococcota</taxon>
        <taxon>Deinococci</taxon>
        <taxon>Deinococcales</taxon>
        <taxon>Deinococcaceae</taxon>
        <taxon>Deinobacterium</taxon>
    </lineage>
</organism>
<evidence type="ECO:0000313" key="1">
    <source>
        <dbReference type="EMBL" id="MBB6099881.1"/>
    </source>
</evidence>
<dbReference type="AlphaFoldDB" id="A0A841I232"/>
<dbReference type="EMBL" id="JACHHG010000016">
    <property type="protein sequence ID" value="MBB6099881.1"/>
    <property type="molecule type" value="Genomic_DNA"/>
</dbReference>